<dbReference type="PANTHER" id="PTHR48069">
    <property type="entry name" value="DIHYDROFOLATE REDUCTASE"/>
    <property type="match status" value="1"/>
</dbReference>
<evidence type="ECO:0000256" key="9">
    <source>
        <dbReference type="RuleBase" id="RU004474"/>
    </source>
</evidence>
<dbReference type="CDD" id="cd00209">
    <property type="entry name" value="DHFR"/>
    <property type="match status" value="1"/>
</dbReference>
<dbReference type="PROSITE" id="PS51330">
    <property type="entry name" value="DHFR_2"/>
    <property type="match status" value="1"/>
</dbReference>
<dbReference type="PANTHER" id="PTHR48069:SF3">
    <property type="entry name" value="DIHYDROFOLATE REDUCTASE"/>
    <property type="match status" value="1"/>
</dbReference>
<dbReference type="Gene3D" id="3.40.430.10">
    <property type="entry name" value="Dihydrofolate Reductase, subunit A"/>
    <property type="match status" value="1"/>
</dbReference>
<evidence type="ECO:0000256" key="3">
    <source>
        <dbReference type="ARBA" id="ARBA00012856"/>
    </source>
</evidence>
<accession>M1PEC1</accession>
<evidence type="ECO:0000259" key="10">
    <source>
        <dbReference type="PROSITE" id="PS51330"/>
    </source>
</evidence>
<proteinExistence type="inferred from homology"/>
<dbReference type="InterPro" id="IPR017925">
    <property type="entry name" value="DHFR_CS"/>
</dbReference>
<dbReference type="eggNOG" id="COG0262">
    <property type="taxonomic scope" value="Bacteria"/>
</dbReference>
<evidence type="ECO:0000256" key="7">
    <source>
        <dbReference type="ARBA" id="ARBA00025067"/>
    </source>
</evidence>
<comment type="similarity">
    <text evidence="2 8 9">Belongs to the dihydrofolate reductase family.</text>
</comment>
<keyword evidence="6 8" id="KW-0560">Oxidoreductase</keyword>
<evidence type="ECO:0000256" key="1">
    <source>
        <dbReference type="ARBA" id="ARBA00004903"/>
    </source>
</evidence>
<organism evidence="11 12">
    <name type="scientific">Desulfocapsa sulfexigens (strain DSM 10523 / SB164P1)</name>
    <dbReference type="NCBI Taxonomy" id="1167006"/>
    <lineage>
        <taxon>Bacteria</taxon>
        <taxon>Pseudomonadati</taxon>
        <taxon>Thermodesulfobacteriota</taxon>
        <taxon>Desulfobulbia</taxon>
        <taxon>Desulfobulbales</taxon>
        <taxon>Desulfocapsaceae</taxon>
        <taxon>Desulfocapsa</taxon>
    </lineage>
</organism>
<comment type="function">
    <text evidence="7 8">Key enzyme in folate metabolism. Catalyzes an essential reaction for de novo glycine and purine synthesis, and for DNA precursor synthesis.</text>
</comment>
<dbReference type="Proteomes" id="UP000011721">
    <property type="component" value="Chromosome"/>
</dbReference>
<dbReference type="KEGG" id="dsf:UWK_01490"/>
<dbReference type="SUPFAM" id="SSF53597">
    <property type="entry name" value="Dihydrofolate reductase-like"/>
    <property type="match status" value="1"/>
</dbReference>
<evidence type="ECO:0000256" key="8">
    <source>
        <dbReference type="PIRNR" id="PIRNR000194"/>
    </source>
</evidence>
<dbReference type="GO" id="GO:0046655">
    <property type="term" value="P:folic acid metabolic process"/>
    <property type="evidence" value="ECO:0007669"/>
    <property type="project" value="TreeGrafter"/>
</dbReference>
<evidence type="ECO:0000313" key="11">
    <source>
        <dbReference type="EMBL" id="AGF78050.1"/>
    </source>
</evidence>
<evidence type="ECO:0000256" key="6">
    <source>
        <dbReference type="ARBA" id="ARBA00023002"/>
    </source>
</evidence>
<dbReference type="PROSITE" id="PS00075">
    <property type="entry name" value="DHFR_1"/>
    <property type="match status" value="1"/>
</dbReference>
<dbReference type="GO" id="GO:0006730">
    <property type="term" value="P:one-carbon metabolic process"/>
    <property type="evidence" value="ECO:0007669"/>
    <property type="project" value="UniProtKB-KW"/>
</dbReference>
<evidence type="ECO:0000256" key="5">
    <source>
        <dbReference type="ARBA" id="ARBA00022857"/>
    </source>
</evidence>
<name>M1PEC1_DESSD</name>
<dbReference type="EC" id="1.5.1.3" evidence="3 8"/>
<sequence>MELILIAAMAHNRVIGRNNSIPWHVPEEMQFFKKTTMGHAVIMGRKTYDSIASPLPGRFNVVLSRDKDPQIAGCMVTSNLIAGIECCKGYEKIFIIGGRTLYSEAMNMVDTVLLSVLDKEYEGDVFFPHLPKEQFDHVSEKRMGETDRFTLHTYRRKHPTIHSELS</sequence>
<dbReference type="Pfam" id="PF00186">
    <property type="entry name" value="DHFR_1"/>
    <property type="match status" value="1"/>
</dbReference>
<dbReference type="PATRIC" id="fig|1167006.5.peg.1641"/>
<dbReference type="PRINTS" id="PR00070">
    <property type="entry name" value="DHFR"/>
</dbReference>
<reference evidence="12" key="1">
    <citation type="journal article" date="2013" name="Stand. Genomic Sci.">
        <title>Complete genome sequence of Desulfocapsa sulfexigens, a marine deltaproteobacterium specialized in disproportionating inorganic sulfur compounds.</title>
        <authorList>
            <person name="Finster K.W."/>
            <person name="Kjeldsen K.U."/>
            <person name="Kube M."/>
            <person name="Reinhardt R."/>
            <person name="Mussmann M."/>
            <person name="Amann R."/>
            <person name="Schreiber L."/>
        </authorList>
    </citation>
    <scope>NUCLEOTIDE SEQUENCE [LARGE SCALE GENOMIC DNA]</scope>
    <source>
        <strain evidence="12">DSM 10523 / SB164P1</strain>
    </source>
</reference>
<evidence type="ECO:0000313" key="12">
    <source>
        <dbReference type="Proteomes" id="UP000011721"/>
    </source>
</evidence>
<dbReference type="STRING" id="1167006.UWK_01490"/>
<dbReference type="PIRSF" id="PIRSF000194">
    <property type="entry name" value="DHFR"/>
    <property type="match status" value="1"/>
</dbReference>
<evidence type="ECO:0000256" key="4">
    <source>
        <dbReference type="ARBA" id="ARBA00022563"/>
    </source>
</evidence>
<comment type="catalytic activity">
    <reaction evidence="8">
        <text>(6S)-5,6,7,8-tetrahydrofolate + NADP(+) = 7,8-dihydrofolate + NADPH + H(+)</text>
        <dbReference type="Rhea" id="RHEA:15009"/>
        <dbReference type="ChEBI" id="CHEBI:15378"/>
        <dbReference type="ChEBI" id="CHEBI:57451"/>
        <dbReference type="ChEBI" id="CHEBI:57453"/>
        <dbReference type="ChEBI" id="CHEBI:57783"/>
        <dbReference type="ChEBI" id="CHEBI:58349"/>
        <dbReference type="EC" id="1.5.1.3"/>
    </reaction>
</comment>
<dbReference type="OrthoDB" id="9804315at2"/>
<keyword evidence="5 8" id="KW-0521">NADP</keyword>
<evidence type="ECO:0000256" key="2">
    <source>
        <dbReference type="ARBA" id="ARBA00009539"/>
    </source>
</evidence>
<dbReference type="AlphaFoldDB" id="M1PEC1"/>
<keyword evidence="4 8" id="KW-0554">One-carbon metabolism</keyword>
<gene>
    <name evidence="11" type="ordered locus">UWK_01490</name>
</gene>
<dbReference type="InterPro" id="IPR001796">
    <property type="entry name" value="DHFR_dom"/>
</dbReference>
<dbReference type="GO" id="GO:0046452">
    <property type="term" value="P:dihydrofolate metabolic process"/>
    <property type="evidence" value="ECO:0007669"/>
    <property type="project" value="TreeGrafter"/>
</dbReference>
<keyword evidence="12" id="KW-1185">Reference proteome</keyword>
<dbReference type="HOGENOM" id="CLU_043966_5_1_7"/>
<dbReference type="GO" id="GO:0005829">
    <property type="term" value="C:cytosol"/>
    <property type="evidence" value="ECO:0007669"/>
    <property type="project" value="TreeGrafter"/>
</dbReference>
<protein>
    <recommendedName>
        <fullName evidence="3 8">Dihydrofolate reductase</fullName>
        <ecNumber evidence="3 8">1.5.1.3</ecNumber>
    </recommendedName>
</protein>
<comment type="pathway">
    <text evidence="1 8">Cofactor biosynthesis; tetrahydrofolate biosynthesis; 5,6,7,8-tetrahydrofolate from 7,8-dihydrofolate: step 1/1.</text>
</comment>
<dbReference type="GO" id="GO:0050661">
    <property type="term" value="F:NADP binding"/>
    <property type="evidence" value="ECO:0007669"/>
    <property type="project" value="InterPro"/>
</dbReference>
<dbReference type="InterPro" id="IPR024072">
    <property type="entry name" value="DHFR-like_dom_sf"/>
</dbReference>
<dbReference type="GO" id="GO:0004146">
    <property type="term" value="F:dihydrofolate reductase activity"/>
    <property type="evidence" value="ECO:0007669"/>
    <property type="project" value="UniProtKB-EC"/>
</dbReference>
<dbReference type="GO" id="GO:0046654">
    <property type="term" value="P:tetrahydrofolate biosynthetic process"/>
    <property type="evidence" value="ECO:0007669"/>
    <property type="project" value="UniProtKB-UniPathway"/>
</dbReference>
<feature type="domain" description="DHFR" evidence="10">
    <location>
        <begin position="2"/>
        <end position="166"/>
    </location>
</feature>
<dbReference type="RefSeq" id="WP_015403741.1">
    <property type="nucleotide sequence ID" value="NC_020304.1"/>
</dbReference>
<dbReference type="UniPathway" id="UPA00077">
    <property type="reaction ID" value="UER00158"/>
</dbReference>
<dbReference type="InterPro" id="IPR012259">
    <property type="entry name" value="DHFR"/>
</dbReference>
<dbReference type="EMBL" id="CP003985">
    <property type="protein sequence ID" value="AGF78050.1"/>
    <property type="molecule type" value="Genomic_DNA"/>
</dbReference>